<dbReference type="EMBL" id="BART01014571">
    <property type="protein sequence ID" value="GAG75561.1"/>
    <property type="molecule type" value="Genomic_DNA"/>
</dbReference>
<accession>X1BTU6</accession>
<evidence type="ECO:0000313" key="1">
    <source>
        <dbReference type="EMBL" id="GAG75561.1"/>
    </source>
</evidence>
<feature type="non-terminal residue" evidence="1">
    <location>
        <position position="33"/>
    </location>
</feature>
<reference evidence="1" key="1">
    <citation type="journal article" date="2014" name="Front. Microbiol.">
        <title>High frequency of phylogenetically diverse reductive dehalogenase-homologous genes in deep subseafloor sedimentary metagenomes.</title>
        <authorList>
            <person name="Kawai M."/>
            <person name="Futagami T."/>
            <person name="Toyoda A."/>
            <person name="Takaki Y."/>
            <person name="Nishi S."/>
            <person name="Hori S."/>
            <person name="Arai W."/>
            <person name="Tsubouchi T."/>
            <person name="Morono Y."/>
            <person name="Uchiyama I."/>
            <person name="Ito T."/>
            <person name="Fujiyama A."/>
            <person name="Inagaki F."/>
            <person name="Takami H."/>
        </authorList>
    </citation>
    <scope>NUCLEOTIDE SEQUENCE</scope>
    <source>
        <strain evidence="1">Expedition CK06-06</strain>
    </source>
</reference>
<dbReference type="Pfam" id="PF17253">
    <property type="entry name" value="DUF5320"/>
    <property type="match status" value="1"/>
</dbReference>
<dbReference type="InterPro" id="IPR035205">
    <property type="entry name" value="DUF5320"/>
</dbReference>
<dbReference type="AlphaFoldDB" id="X1BTU6"/>
<name>X1BTU6_9ZZZZ</name>
<sequence>MPRGDGTGPMGMGPMTGRAAGYCAGFPTAGFMN</sequence>
<organism evidence="1">
    <name type="scientific">marine sediment metagenome</name>
    <dbReference type="NCBI Taxonomy" id="412755"/>
    <lineage>
        <taxon>unclassified sequences</taxon>
        <taxon>metagenomes</taxon>
        <taxon>ecological metagenomes</taxon>
    </lineage>
</organism>
<protein>
    <submittedName>
        <fullName evidence="1">Uncharacterized protein</fullName>
    </submittedName>
</protein>
<gene>
    <name evidence="1" type="ORF">S01H4_28950</name>
</gene>
<comment type="caution">
    <text evidence="1">The sequence shown here is derived from an EMBL/GenBank/DDBJ whole genome shotgun (WGS) entry which is preliminary data.</text>
</comment>
<proteinExistence type="predicted"/>